<evidence type="ECO:0000256" key="1">
    <source>
        <dbReference type="ARBA" id="ARBA00022729"/>
    </source>
</evidence>
<evidence type="ECO:0000259" key="6">
    <source>
        <dbReference type="SMART" id="SM00237"/>
    </source>
</evidence>
<feature type="domain" description="Fibronectin type-III" evidence="5">
    <location>
        <begin position="408"/>
        <end position="567"/>
    </location>
</feature>
<dbReference type="NCBIfam" id="TIGR04131">
    <property type="entry name" value="Bac_Flav_CTERM"/>
    <property type="match status" value="1"/>
</dbReference>
<organism evidence="7 8">
    <name type="scientific">Pseudotenacibaculum haliotis</name>
    <dbReference type="NCBI Taxonomy" id="1862138"/>
    <lineage>
        <taxon>Bacteria</taxon>
        <taxon>Pseudomonadati</taxon>
        <taxon>Bacteroidota</taxon>
        <taxon>Flavobacteriia</taxon>
        <taxon>Flavobacteriales</taxon>
        <taxon>Flavobacteriaceae</taxon>
        <taxon>Pseudotenacibaculum</taxon>
    </lineage>
</organism>
<feature type="domain" description="Calx-beta" evidence="6">
    <location>
        <begin position="1668"/>
        <end position="1767"/>
    </location>
</feature>
<dbReference type="InterPro" id="IPR036116">
    <property type="entry name" value="FN3_sf"/>
</dbReference>
<feature type="domain" description="Calx-beta" evidence="6">
    <location>
        <begin position="1441"/>
        <end position="1541"/>
    </location>
</feature>
<keyword evidence="8" id="KW-1185">Reference proteome</keyword>
<dbReference type="SUPFAM" id="SSF49265">
    <property type="entry name" value="Fibronectin type III"/>
    <property type="match status" value="1"/>
</dbReference>
<dbReference type="InterPro" id="IPR026341">
    <property type="entry name" value="T9SS_type_B"/>
</dbReference>
<keyword evidence="2" id="KW-0677">Repeat</keyword>
<evidence type="ECO:0000256" key="3">
    <source>
        <dbReference type="ARBA" id="ARBA00022837"/>
    </source>
</evidence>
<name>A0ABW5LPN4_9FLAO</name>
<comment type="caution">
    <text evidence="7">The sequence shown here is derived from an EMBL/GenBank/DDBJ whole genome shotgun (WGS) entry which is preliminary data.</text>
</comment>
<dbReference type="SUPFAM" id="SSF141072">
    <property type="entry name" value="CalX-like"/>
    <property type="match status" value="3"/>
</dbReference>
<dbReference type="Pfam" id="PF19078">
    <property type="entry name" value="Big_12"/>
    <property type="match status" value="7"/>
</dbReference>
<dbReference type="InterPro" id="IPR038081">
    <property type="entry name" value="CalX-like_sf"/>
</dbReference>
<dbReference type="Pfam" id="PF18657">
    <property type="entry name" value="YDG"/>
    <property type="match status" value="10"/>
</dbReference>
<dbReference type="SMART" id="SM00060">
    <property type="entry name" value="FN3"/>
    <property type="match status" value="2"/>
</dbReference>
<dbReference type="InterPro" id="IPR041248">
    <property type="entry name" value="YDG"/>
</dbReference>
<dbReference type="InterPro" id="IPR013783">
    <property type="entry name" value="Ig-like_fold"/>
</dbReference>
<keyword evidence="3" id="KW-0106">Calcium</keyword>
<feature type="domain" description="Fibronectin type-III" evidence="5">
    <location>
        <begin position="232"/>
        <end position="334"/>
    </location>
</feature>
<evidence type="ECO:0000259" key="5">
    <source>
        <dbReference type="SMART" id="SM00060"/>
    </source>
</evidence>
<sequence>MNKITRVIVSFALTIFFYNQTFAQDQNGSIDAAGDIAIVAYHADDGSSGEEDGFSFILLDDAPNGTQIRFIDEEWNGTGFGTGEGDLLWENNTGSTISAGTVISIYDADGATESASLGTVDEVDAGFNLGSAEDFVAVTGTRASPGTFLTATEGSDGVPFNSSGTGLSSSQILSFSGEGRYTGLTTCNSTIGDCLTQVYNTGTNWVFGDYTHSGSVVSNFTGSAFSPPCTAPTAQVTTIIVTRPASSTSLSFNSFTAPAGGADGYAIYMNTSASFTAPSDGDEPTADTSWNGSGQQAIYFGTSASPSVTITGLNPATTYHFIVYAYNDCSGVETYETTGGSTTQATRSQTMTITQSATPILNGGTYDFGDVTVGSNSTVTFTITNLQGATDLAVTTPLSPTGTGYSVTSQPGNTVTSASGTTTFNVRLEPAGAGATAGSLSIDTDDPNDDPFVINFTGNGVIASDTTPPAFENSTPSSSSVTQTGFTLSTDIDEAGTIYYVVVADGATAPTSAEVKAGTGSGGSGQVTSGNQAVNSGGFTHDFSVTSLTGGTAYDVYVAAEDDEGSPNLQTSPTKVDVTTTAIPLTITGLTGNNKVYDGTTAGTATGTATLSGVSGGDDVSLSGSPVYTFASANVGTGITITTSGFTLSGADAGKYTLTQPTLSADITAATLTVVGLTGNDKVYDGTTAGTATGTATLSGVIGADDVSIGGSPVFTFASANVGTGITINTTGYTISGTDSGNYTLTQPTLSADITAATLTVVGLTGNNKVYDGTTAGTATGTATLSGVIGADDVSLGGSPVFTFASANVGTGITINTTGYTISGTKSGNYTLTQPTLSADITAATLTVVGLTGNDKVYDGTTAGTATGTATLSGVIGADDVSIGGSPVFTFASANVGTGITINTTGYTISGTDSGNYTLTQPTLSADITAATLTVVGLTGNDKAYDGTTAATATGTATLSGVIGADDVSLGGSPVFTFASANVGTGITINTTGYTISGTDSGNYSLTQPTLSADITGIAVTITGLTGNDKVYDGTTAGTATGTATLSGVSGGDDVSLSGSPVYTFASANVGTGITITTSGFTLSGADAGKYTLTQPTLSADITAATLTVVGLTGNDKVYDGTTAGTATGTATLSGVIGADDVSIGGSPVFTFASANVGTGITINTTGYTISGTDSGNYTLTQPTLSADITAASLTVVGLTGNDKVYDGTTAATATGTATLSGIIGADDVSLGGSPVFTFASANVGTGITINTTGYTISGTDSGNYTLTQPTLSADITAATLTVVGLTGDNKAYDGTTAATATGTPVISGIIGADDVILSGTPVFTFASANVGTGITINTSGVSLSGTDSGNYTLTQPTLSADITTATLTVVGLTGDDKVYDGTTAATASGTATLSGVIGADDVSIGGSPVFTFASAGPGTNISISTTGYTISGTDSGNYSLTQPTLSADISLPTIAFNSTSSNGAESVSSANLQVDLNATATTTITVDYAISGTATGGSDFVLADGTLTINSGNNSGNITIASIVDDMILEADETVIVTLSNPTNATLGANTSHTYTINNNDSAAVTIEDVSGNENDGAITLTATLDNPVQGGFTVDVSTADGTATVADSDYTAVTSQTLTFTGNAGETQTFTVTPTTDTKVEANETVTVSQSNLAATGLSVDITDGATVTIDNDDTATVTIEDVTVGESDGSATVTLTLNNAVDGGFTVDVSTADNTATTAGSDYTAVTSGTETFAGNAGETQTVTITIGNDAIGEETENFTVSMDNLVPTTVTASNIDITDGATVTINDDDAPVLTATTPADDAVDVVIGANLTMTYNQNVFKGTGNILIKDDRDDSTIESIDVTGSQVTINNNVVTIDPSSDLPSETNIYVEVPAGAFENSSNQGNDAITGNTAWNFVTEDITAPTVTLSTTASSPTNLPFTVNILFSEAVTNFDLTDITVTNGTASVFNQLNAVSYSILITPTTDGDVDVSIAAGVLQDQSSNANDNEASNTVTITYDITRPTLVMTTGAADPTNGPFTLTFTFSEELASFEAADLTLVNASISDFTMVSSLVYTATITPTTDGAVSVTLEDDTVEDNANNSNEESIFSINYDGTSPLLVMSTTAANPTNGAFTVDFNFNEDVTGFDISDLVVGNGAASDFMVISASQYSALITPTVNVNANITVDVNAGSANDIAGNPNIQAGQFSISFDDIRPTVVITSDAPDPTNASFTATITFNEDVTGFDISDIEVENGTPSSFNATSASVYTVFITPELDGAVNIDVAENVAQDAATNGNEAATQYSVEYDITRPTVAITSTAANPINGAFTATFTFSEDVTGFELADITAVNGTASDFAGTGSVYTATITPATDGVVTVEVLENVSQDAATNGNEGSDVFEIDYDGTRPTVVITSGVPDPTNTSFSVTITFSEDVTGFEMADLDLGNATASDFAGTGSVYTATITPTADGGVTVLVPENVAEDAATNGNEVSNEFSVLYDATRPTIAMSTTAASPVNAPFTLDIVFSEDVTGFEMADIAIVNGTLSDFIATSASVYAVMITPTAAGDITVDIAENVAEDAATNGNEAAQFMIEYDNIPPNPPTVTHISEFTCSGTVATTGDNTLEIFGTAEALSTVEVFVEAISVGTVVTGDNGFFEFDYTGTTLADGTYNITARATDIAGNTGDLSAPFTITIDTVDSDNDGIADFCDDDVNGDGTSDSDQDCDGDGIIDSLDTDNSSCRAPIEQTRSYGFSPNGDGVNDGWVIENITAFPNNTVSVYSRSGKLVFKKKGYQNDWEAVSNQINNSGLENRLPVGPYIYVIDLGDGGRPLRGWLYINY</sequence>
<keyword evidence="1 4" id="KW-0732">Signal</keyword>
<dbReference type="Gene3D" id="2.60.40.10">
    <property type="entry name" value="Immunoglobulins"/>
    <property type="match status" value="3"/>
</dbReference>
<dbReference type="SMART" id="SM00237">
    <property type="entry name" value="Calx_beta"/>
    <property type="match status" value="3"/>
</dbReference>
<proteinExistence type="predicted"/>
<protein>
    <submittedName>
        <fullName evidence="7">YDG domain-containing protein</fullName>
    </submittedName>
</protein>
<evidence type="ECO:0000313" key="7">
    <source>
        <dbReference type="EMBL" id="MFD2566793.1"/>
    </source>
</evidence>
<reference evidence="8" key="1">
    <citation type="journal article" date="2019" name="Int. J. Syst. Evol. Microbiol.">
        <title>The Global Catalogue of Microorganisms (GCM) 10K type strain sequencing project: providing services to taxonomists for standard genome sequencing and annotation.</title>
        <authorList>
            <consortium name="The Broad Institute Genomics Platform"/>
            <consortium name="The Broad Institute Genome Sequencing Center for Infectious Disease"/>
            <person name="Wu L."/>
            <person name="Ma J."/>
        </authorList>
    </citation>
    <scope>NUCLEOTIDE SEQUENCE [LARGE SCALE GENOMIC DNA]</scope>
    <source>
        <strain evidence="8">KCTC 52127</strain>
    </source>
</reference>
<dbReference type="InterPro" id="IPR044048">
    <property type="entry name" value="Big_12"/>
</dbReference>
<dbReference type="RefSeq" id="WP_379665505.1">
    <property type="nucleotide sequence ID" value="NZ_JBHULH010000002.1"/>
</dbReference>
<dbReference type="InterPro" id="IPR003644">
    <property type="entry name" value="Calx_beta"/>
</dbReference>
<accession>A0ABW5LPN4</accession>
<evidence type="ECO:0000313" key="8">
    <source>
        <dbReference type="Proteomes" id="UP001597508"/>
    </source>
</evidence>
<dbReference type="InterPro" id="IPR003961">
    <property type="entry name" value="FN3_dom"/>
</dbReference>
<evidence type="ECO:0000256" key="2">
    <source>
        <dbReference type="ARBA" id="ARBA00022737"/>
    </source>
</evidence>
<feature type="signal peptide" evidence="4">
    <location>
        <begin position="1"/>
        <end position="23"/>
    </location>
</feature>
<dbReference type="EMBL" id="JBHULH010000002">
    <property type="protein sequence ID" value="MFD2566793.1"/>
    <property type="molecule type" value="Genomic_DNA"/>
</dbReference>
<feature type="chain" id="PRO_5046362166" evidence="4">
    <location>
        <begin position="24"/>
        <end position="2819"/>
    </location>
</feature>
<dbReference type="Pfam" id="PF13585">
    <property type="entry name" value="CHU_C"/>
    <property type="match status" value="1"/>
</dbReference>
<dbReference type="Proteomes" id="UP001597508">
    <property type="component" value="Unassembled WGS sequence"/>
</dbReference>
<gene>
    <name evidence="7" type="ORF">ACFSRZ_05390</name>
</gene>
<feature type="domain" description="Calx-beta" evidence="6">
    <location>
        <begin position="1554"/>
        <end position="1653"/>
    </location>
</feature>
<dbReference type="Gene3D" id="2.60.40.2030">
    <property type="match status" value="3"/>
</dbReference>
<dbReference type="Pfam" id="PF03160">
    <property type="entry name" value="Calx-beta"/>
    <property type="match status" value="2"/>
</dbReference>
<evidence type="ECO:0000256" key="4">
    <source>
        <dbReference type="SAM" id="SignalP"/>
    </source>
</evidence>
<dbReference type="PANTHER" id="PTHR34677">
    <property type="match status" value="1"/>
</dbReference>
<dbReference type="PANTHER" id="PTHR34677:SF3">
    <property type="entry name" value="BACTERIAL IG-LIKE DOMAIN-CONTAINING PROTEIN"/>
    <property type="match status" value="1"/>
</dbReference>